<dbReference type="Pfam" id="PF18965">
    <property type="entry name" value="VP3-like"/>
    <property type="match status" value="2"/>
</dbReference>
<organism evidence="1">
    <name type="scientific">Tarumizu tick virus</name>
    <dbReference type="NCBI Taxonomy" id="2014339"/>
    <lineage>
        <taxon>Viruses</taxon>
        <taxon>Riboviria</taxon>
        <taxon>Orthornavirae</taxon>
        <taxon>Duplornaviricota</taxon>
        <taxon>Resentoviricetes</taxon>
        <taxon>Reovirales</taxon>
        <taxon>Spinareoviridae</taxon>
        <taxon>Coltivirus</taxon>
        <taxon>Coltivirus tarumizuense</taxon>
        <taxon>Tarumizu coltivirus</taxon>
    </lineage>
</organism>
<dbReference type="InterPro" id="IPR045917">
    <property type="entry name" value="VP3-like"/>
</dbReference>
<gene>
    <name evidence="1" type="primary">VP3</name>
</gene>
<reference evidence="1" key="1">
    <citation type="journal article" date="2017" name="Virus Res.">
        <title>Isolation and characterization of Tarumizu tick virus: a new coltivirus from Haemaphysalis flava ticks in Japan.</title>
        <authorList>
            <person name="Fujita R."/>
            <person name="Ejiri H."/>
            <person name="Lim C.-K."/>
            <person name="Noda S."/>
            <person name="Yamauchi T."/>
            <person name="Watanabe M."/>
            <person name="Kobayashi D."/>
            <person name="Takayama-Ito M."/>
            <person name="Murota K."/>
            <person name="Posadas-Herrera G."/>
            <person name="Minami S."/>
            <person name="Kuwata R."/>
            <person name="Yamaguchi Y."/>
            <person name="Horiya M."/>
            <person name="Katayama Y."/>
            <person name="Shimoda H."/>
            <person name="Saijo M."/>
            <person name="Maeda K."/>
            <person name="Mizutani T."/>
            <person name="Isawa H."/>
            <person name="Sawabe K."/>
        </authorList>
    </citation>
    <scope>NUCLEOTIDE SEQUENCE</scope>
    <source>
        <strain evidence="1">13T117</strain>
    </source>
</reference>
<protein>
    <submittedName>
        <fullName evidence="1">VP3</fullName>
    </submittedName>
</protein>
<evidence type="ECO:0000313" key="1">
    <source>
        <dbReference type="EMBL" id="BBA54724.1"/>
    </source>
</evidence>
<name>A0A292G3X3_9REOV</name>
<proteinExistence type="predicted"/>
<dbReference type="EMBL" id="LC275146">
    <property type="protein sequence ID" value="BBA54724.1"/>
    <property type="molecule type" value="Genomic_RNA"/>
</dbReference>
<sequence>MFLLRRTTNEFHQCFLSKDNLNHQLSEDHVKDVLGGVRIKHLKPVRVDGLGTLTSSGAVSISFPPGLYARVFPDVVSTYVYEDLLVKFLKRYKDLTPELLGKVQRQASTELTKLYLAKTRSIYSRILNLYKDEFIWVRSTEAAAEEMYLLPALYECARASMSNVLCYGAGRGVIGGTIPIGPRRGQQMELVFRRWLYHLEALSNVDSREYLEPQFRVILPRDYKTLFIGESVNEDGNLSWLSGSISYSTVWLPNMPYDRMVEQMLQDPYPCGCHNILNIPVSHYFQFKSKEDLIIRLWKGVRDTWKKLYQANLYGALDDSRLNEVMIVNRVDLLPDALVNCMFSATISKGVSKQSIENLRDVRSMASAQHMVAMQGWGNWWNYEDPGRHDYRVARGECTAIIGVDDNTPLSVAVRVEIRDPGIFLELAAKEEQVFIHGTTVEGIRWYRLNVNDHQLRMISIRKAPLEITLWSPFVFFSCVWGAVRDERRLDLMGRPIRNSRYTRETFNVLNVLCDRQVPQLSRKLLFSMRSVSHHFRLGGDLQYRFSEPWRRWAEKGEELEAMCVDVWFSCMNQFSEQFRVDPELGDGVGVADNVRVRFSRSLKNLAHEVWEYGGSWHVCSYATTLVCGLFSYYDSFQLDRYDGLKLEDLAITWFGPGARDIEVILKRVQFRNVFCVPETQFSFDQFGEYIDVGGRHFGLVIVNYPFDWLMDGDYIEYMRRLSRLCQVSETVVIRVRFGVGEFYQALSARLQGGKLNVMRIGGAPVPTEWLITWVPGDTNIAVRAHTLNFIQKFATERRVISRAFIHEEVDLDTWIRRTLGGEYLLPYGIEVDVSVYDCDAALRVMTAICRNVKARCFKQGNINAYRLFGYLDIDMVLRNARIQGNDIEIARMDVDVGMNLIRALSPSLVSASEAVPKLVNVLNALQAATNFVIRSWVNHYLLNYEYERYYILDVGGRRGELSGWFDLGPRLSYFCIDPNAREMIPKGRIVRGRRGVPERWNFNAPVADEAHRILETCGVQLQHDGQVICIFSNVLSNAYETLVDPQGSFQRLINQIDRWEGAVFIRDMCTFHGQINREGTCPLPAKLCESFVFDAGLGFIPSAYPRVRAGIVYEAISRSQRLHSLSPCCREIYDVLHARGLYLDQLGEFLLPILLAHVVYVEPAGLVGTG</sequence>
<accession>A0A292G3X3</accession>